<evidence type="ECO:0000313" key="2">
    <source>
        <dbReference type="Proteomes" id="UP000789405"/>
    </source>
</evidence>
<protein>
    <submittedName>
        <fullName evidence="1">19487_t:CDS:1</fullName>
    </submittedName>
</protein>
<dbReference type="EMBL" id="CAJVPY010013166">
    <property type="protein sequence ID" value="CAG8738921.1"/>
    <property type="molecule type" value="Genomic_DNA"/>
</dbReference>
<sequence>AKFHFIKPDFVSLAYSINIVTIKLYQEWSERSVGYMKSVQTVITDC</sequence>
<organism evidence="1 2">
    <name type="scientific">Dentiscutata erythropus</name>
    <dbReference type="NCBI Taxonomy" id="1348616"/>
    <lineage>
        <taxon>Eukaryota</taxon>
        <taxon>Fungi</taxon>
        <taxon>Fungi incertae sedis</taxon>
        <taxon>Mucoromycota</taxon>
        <taxon>Glomeromycotina</taxon>
        <taxon>Glomeromycetes</taxon>
        <taxon>Diversisporales</taxon>
        <taxon>Gigasporaceae</taxon>
        <taxon>Dentiscutata</taxon>
    </lineage>
</organism>
<name>A0A9N9IJW7_9GLOM</name>
<gene>
    <name evidence="1" type="ORF">DERYTH_LOCUS15823</name>
</gene>
<accession>A0A9N9IJW7</accession>
<keyword evidence="2" id="KW-1185">Reference proteome</keyword>
<comment type="caution">
    <text evidence="1">The sequence shown here is derived from an EMBL/GenBank/DDBJ whole genome shotgun (WGS) entry which is preliminary data.</text>
</comment>
<evidence type="ECO:0000313" key="1">
    <source>
        <dbReference type="EMBL" id="CAG8738921.1"/>
    </source>
</evidence>
<dbReference type="AlphaFoldDB" id="A0A9N9IJW7"/>
<feature type="non-terminal residue" evidence="1">
    <location>
        <position position="46"/>
    </location>
</feature>
<dbReference type="Proteomes" id="UP000789405">
    <property type="component" value="Unassembled WGS sequence"/>
</dbReference>
<reference evidence="1" key="1">
    <citation type="submission" date="2021-06" db="EMBL/GenBank/DDBJ databases">
        <authorList>
            <person name="Kallberg Y."/>
            <person name="Tangrot J."/>
            <person name="Rosling A."/>
        </authorList>
    </citation>
    <scope>NUCLEOTIDE SEQUENCE</scope>
    <source>
        <strain evidence="1">MA453B</strain>
    </source>
</reference>
<proteinExistence type="predicted"/>